<gene>
    <name evidence="19 22" type="primary">thiI</name>
    <name evidence="21" type="ORF">C4618_09505</name>
    <name evidence="22" type="ORF">NCTC8181_01965</name>
    <name evidence="23" type="ORF">NCTC9828_01145</name>
</gene>
<evidence type="ECO:0000256" key="16">
    <source>
        <dbReference type="ARBA" id="ARBA00075337"/>
    </source>
</evidence>
<evidence type="ECO:0000313" key="24">
    <source>
        <dbReference type="Proteomes" id="UP000250200"/>
    </source>
</evidence>
<dbReference type="EMBL" id="UHEW01000005">
    <property type="protein sequence ID" value="SUN28882.1"/>
    <property type="molecule type" value="Genomic_DNA"/>
</dbReference>
<feature type="binding site" evidence="19">
    <location>
        <position position="296"/>
    </location>
    <ligand>
        <name>ATP</name>
        <dbReference type="ChEBI" id="CHEBI:30616"/>
    </ligand>
</feature>
<dbReference type="InterPro" id="IPR049961">
    <property type="entry name" value="ThiI_N"/>
</dbReference>
<dbReference type="InterPro" id="IPR020536">
    <property type="entry name" value="ThiI_AANH"/>
</dbReference>
<reference evidence="24 25" key="2">
    <citation type="submission" date="2018-06" db="EMBL/GenBank/DDBJ databases">
        <authorList>
            <consortium name="Pathogen Informatics"/>
            <person name="Doyle S."/>
        </authorList>
    </citation>
    <scope>NUCLEOTIDE SEQUENCE [LARGE SCALE GENOMIC DNA]</scope>
    <source>
        <strain evidence="22 24">NCTC8181</strain>
        <strain evidence="23 25">NCTC9828</strain>
    </source>
</reference>
<dbReference type="GO" id="GO:0005829">
    <property type="term" value="C:cytosol"/>
    <property type="evidence" value="ECO:0007669"/>
    <property type="project" value="TreeGrafter"/>
</dbReference>
<dbReference type="InterPro" id="IPR004114">
    <property type="entry name" value="THUMP_dom"/>
</dbReference>
<feature type="binding site" evidence="19">
    <location>
        <position position="287"/>
    </location>
    <ligand>
        <name>ATP</name>
        <dbReference type="ChEBI" id="CHEBI:30616"/>
    </ligand>
</feature>
<feature type="binding site" evidence="19">
    <location>
        <position position="265"/>
    </location>
    <ligand>
        <name>ATP</name>
        <dbReference type="ChEBI" id="CHEBI:30616"/>
    </ligand>
</feature>
<evidence type="ECO:0000313" key="22">
    <source>
        <dbReference type="EMBL" id="SQA18911.1"/>
    </source>
</evidence>
<comment type="similarity">
    <text evidence="13 19">Belongs to the ThiI family.</text>
</comment>
<proteinExistence type="inferred from homology"/>
<keyword evidence="5 19" id="KW-0808">Transferase</keyword>
<dbReference type="SMART" id="SM00981">
    <property type="entry name" value="THUMP"/>
    <property type="match status" value="1"/>
</dbReference>
<dbReference type="Pfam" id="PF22025">
    <property type="entry name" value="ThiI_fer"/>
    <property type="match status" value="1"/>
</dbReference>
<evidence type="ECO:0000256" key="11">
    <source>
        <dbReference type="ARBA" id="ARBA00052330"/>
    </source>
</evidence>
<dbReference type="InterPro" id="IPR054173">
    <property type="entry name" value="ThiI_fer"/>
</dbReference>
<dbReference type="NCBIfam" id="TIGR00342">
    <property type="entry name" value="tRNA uracil 4-sulfurtransferase ThiI"/>
    <property type="match status" value="1"/>
</dbReference>
<dbReference type="SUPFAM" id="SSF52402">
    <property type="entry name" value="Adenine nucleotide alpha hydrolases-like"/>
    <property type="match status" value="1"/>
</dbReference>
<evidence type="ECO:0000256" key="17">
    <source>
        <dbReference type="ARBA" id="ARBA00077849"/>
    </source>
</evidence>
<evidence type="ECO:0000256" key="13">
    <source>
        <dbReference type="ARBA" id="ARBA00061472"/>
    </source>
</evidence>
<accession>A0A076YW18</accession>
<dbReference type="InterPro" id="IPR003720">
    <property type="entry name" value="tRNA_STrfase"/>
</dbReference>
<evidence type="ECO:0000259" key="20">
    <source>
        <dbReference type="PROSITE" id="PS51165"/>
    </source>
</evidence>
<dbReference type="Proteomes" id="UP000256718">
    <property type="component" value="Unassembled WGS sequence"/>
</dbReference>
<evidence type="ECO:0000256" key="9">
    <source>
        <dbReference type="ARBA" id="ARBA00022977"/>
    </source>
</evidence>
<dbReference type="InterPro" id="IPR049962">
    <property type="entry name" value="THUMP_ThiI"/>
</dbReference>
<keyword evidence="8 19" id="KW-0694">RNA-binding</keyword>
<keyword evidence="3 19" id="KW-0963">Cytoplasm</keyword>
<comment type="catalytic activity">
    <reaction evidence="11 19">
        <text>[ThiS sulfur-carrier protein]-C-terminal Gly-Gly-AMP + S-sulfanyl-L-cysteinyl-[cysteine desulfurase] + AH2 = [ThiS sulfur-carrier protein]-C-terminal-Gly-aminoethanethioate + L-cysteinyl-[cysteine desulfurase] + A + AMP + 2 H(+)</text>
        <dbReference type="Rhea" id="RHEA:43340"/>
        <dbReference type="Rhea" id="RHEA-COMP:12157"/>
        <dbReference type="Rhea" id="RHEA-COMP:12158"/>
        <dbReference type="Rhea" id="RHEA-COMP:12910"/>
        <dbReference type="Rhea" id="RHEA-COMP:19908"/>
        <dbReference type="ChEBI" id="CHEBI:13193"/>
        <dbReference type="ChEBI" id="CHEBI:15378"/>
        <dbReference type="ChEBI" id="CHEBI:17499"/>
        <dbReference type="ChEBI" id="CHEBI:29950"/>
        <dbReference type="ChEBI" id="CHEBI:61963"/>
        <dbReference type="ChEBI" id="CHEBI:90618"/>
        <dbReference type="ChEBI" id="CHEBI:232372"/>
        <dbReference type="ChEBI" id="CHEBI:456215"/>
    </reaction>
</comment>
<dbReference type="EMBL" id="UAVB01000001">
    <property type="protein sequence ID" value="SQA18911.1"/>
    <property type="molecule type" value="Genomic_DNA"/>
</dbReference>
<dbReference type="FunFam" id="3.40.50.620:FF:000053">
    <property type="entry name" value="Probable tRNA sulfurtransferase"/>
    <property type="match status" value="1"/>
</dbReference>
<dbReference type="AlphaFoldDB" id="A0A076YW18"/>
<evidence type="ECO:0000256" key="8">
    <source>
        <dbReference type="ARBA" id="ARBA00022884"/>
    </source>
</evidence>
<evidence type="ECO:0000256" key="4">
    <source>
        <dbReference type="ARBA" id="ARBA00022555"/>
    </source>
</evidence>
<evidence type="ECO:0000256" key="10">
    <source>
        <dbReference type="ARBA" id="ARBA00050570"/>
    </source>
</evidence>
<evidence type="ECO:0000313" key="25">
    <source>
        <dbReference type="Proteomes" id="UP000255140"/>
    </source>
</evidence>
<dbReference type="Proteomes" id="UP000250200">
    <property type="component" value="Unassembled WGS sequence"/>
</dbReference>
<dbReference type="GO" id="GO:0005524">
    <property type="term" value="F:ATP binding"/>
    <property type="evidence" value="ECO:0007669"/>
    <property type="project" value="UniProtKB-UniRule"/>
</dbReference>
<dbReference type="Pfam" id="PF02568">
    <property type="entry name" value="ThiI"/>
    <property type="match status" value="1"/>
</dbReference>
<dbReference type="InterPro" id="IPR014729">
    <property type="entry name" value="Rossmann-like_a/b/a_fold"/>
</dbReference>
<feature type="domain" description="THUMP" evidence="20">
    <location>
        <begin position="60"/>
        <end position="165"/>
    </location>
</feature>
<dbReference type="SMR" id="A0A076YW18"/>
<feature type="binding site" evidence="19">
    <location>
        <begin position="183"/>
        <end position="184"/>
    </location>
    <ligand>
        <name>ATP</name>
        <dbReference type="ChEBI" id="CHEBI:30616"/>
    </ligand>
</feature>
<dbReference type="HAMAP" id="MF_00021">
    <property type="entry name" value="ThiI"/>
    <property type="match status" value="1"/>
</dbReference>
<dbReference type="GO" id="GO:0009229">
    <property type="term" value="P:thiamine diphosphate biosynthetic process"/>
    <property type="evidence" value="ECO:0007669"/>
    <property type="project" value="UniProtKB-UniRule"/>
</dbReference>
<evidence type="ECO:0000256" key="19">
    <source>
        <dbReference type="HAMAP-Rule" id="MF_00021"/>
    </source>
</evidence>
<sequence length="404" mass="45301">MQYSEIMIRYGELSTKKKNRMRFINKLKNNMEHVLSIYPDVSVKTDRDRGHVYLNGTDYHEVAESLKEIFGIQAFSPSFKVEKNVDTLVKAVQEIMTSVYKDGMTFKITAKRSDHSFELDSRALNHTLGDAVFSVLPNIKAQMKQPDINLKVEIRDEAAYISYENIRGAGGLPVGTSGKGMLMLSGGIDSPVAGYLALKRGVDIEAVHFASPPYTSPGALKKAHDLTRKLTKFGGNIQFIEVPFTEIQEEIKEKAPEAYLMTLTRRFMMRITDRIRENRNGLVIINGESLGQVASQTLESMQAINAVTATPIIRPVVTMDKLEIIDIAQKIDTFDISIQPFEDCCTIFAPDRPKTNPKIKNTEQYEKRMDVEGLVERAVAGIMVTTIQPQADSDDVDDLIDDLL</sequence>
<dbReference type="GO" id="GO:0002937">
    <property type="term" value="P:tRNA 4-thiouridine biosynthesis"/>
    <property type="evidence" value="ECO:0007669"/>
    <property type="project" value="TreeGrafter"/>
</dbReference>
<evidence type="ECO:0000256" key="1">
    <source>
        <dbReference type="ARBA" id="ARBA00004496"/>
    </source>
</evidence>
<dbReference type="GO" id="GO:0004810">
    <property type="term" value="F:CCA tRNA nucleotidyltransferase activity"/>
    <property type="evidence" value="ECO:0007669"/>
    <property type="project" value="InterPro"/>
</dbReference>
<reference evidence="21 26" key="1">
    <citation type="journal article" date="2018" name="Emerg. Microbes Infect.">
        <title>Phenotypic and molecular analysis of nontypeable Group B streptococci: identification of cps2a and hybrid cps2a/cps5 Group B streptococcal capsule gene clusters.</title>
        <authorList>
            <person name="Alhhazmi A."/>
            <person name="Tyrrell G.J."/>
        </authorList>
    </citation>
    <scope>NUCLEOTIDE SEQUENCE [LARGE SCALE GENOMIC DNA]</scope>
    <source>
        <strain evidence="21 26">PLGBS17</strain>
    </source>
</reference>
<dbReference type="UniPathway" id="UPA00060"/>
<organism evidence="22 24">
    <name type="scientific">Streptococcus agalactiae</name>
    <dbReference type="NCBI Taxonomy" id="1311"/>
    <lineage>
        <taxon>Bacteria</taxon>
        <taxon>Bacillati</taxon>
        <taxon>Bacillota</taxon>
        <taxon>Bacilli</taxon>
        <taxon>Lactobacillales</taxon>
        <taxon>Streptococcaceae</taxon>
        <taxon>Streptococcus</taxon>
    </lineage>
</organism>
<comment type="pathway">
    <text evidence="2 19">Cofactor biosynthesis; thiamine diphosphate biosynthesis.</text>
</comment>
<dbReference type="RefSeq" id="WP_001200110.1">
    <property type="nucleotide sequence ID" value="NZ_BCNJ01000003.1"/>
</dbReference>
<dbReference type="CDD" id="cd11716">
    <property type="entry name" value="THUMP_ThiI"/>
    <property type="match status" value="1"/>
</dbReference>
<comment type="subcellular location">
    <subcellularLocation>
        <location evidence="1 19">Cytoplasm</location>
    </subcellularLocation>
</comment>
<comment type="caution">
    <text evidence="22">The sequence shown here is derived from an EMBL/GenBank/DDBJ whole genome shotgun (WGS) entry which is preliminary data.</text>
</comment>
<keyword evidence="7 19" id="KW-0067">ATP-binding</keyword>
<evidence type="ECO:0000256" key="2">
    <source>
        <dbReference type="ARBA" id="ARBA00004948"/>
    </source>
</evidence>
<evidence type="ECO:0000256" key="15">
    <source>
        <dbReference type="ARBA" id="ARBA00071867"/>
    </source>
</evidence>
<evidence type="ECO:0000256" key="12">
    <source>
        <dbReference type="ARBA" id="ARBA00058382"/>
    </source>
</evidence>
<comment type="catalytic activity">
    <reaction evidence="10 19">
        <text>[ThiI sulfur-carrier protein]-S-sulfanyl-L-cysteine + a uridine in tRNA + 2 reduced [2Fe-2S]-[ferredoxin] + ATP + H(+) = [ThiI sulfur-carrier protein]-L-cysteine + a 4-thiouridine in tRNA + 2 oxidized [2Fe-2S]-[ferredoxin] + AMP + diphosphate</text>
        <dbReference type="Rhea" id="RHEA:24176"/>
        <dbReference type="Rhea" id="RHEA-COMP:10000"/>
        <dbReference type="Rhea" id="RHEA-COMP:10001"/>
        <dbReference type="Rhea" id="RHEA-COMP:13337"/>
        <dbReference type="Rhea" id="RHEA-COMP:13338"/>
        <dbReference type="Rhea" id="RHEA-COMP:13339"/>
        <dbReference type="Rhea" id="RHEA-COMP:13340"/>
        <dbReference type="ChEBI" id="CHEBI:15378"/>
        <dbReference type="ChEBI" id="CHEBI:29950"/>
        <dbReference type="ChEBI" id="CHEBI:30616"/>
        <dbReference type="ChEBI" id="CHEBI:33019"/>
        <dbReference type="ChEBI" id="CHEBI:33737"/>
        <dbReference type="ChEBI" id="CHEBI:33738"/>
        <dbReference type="ChEBI" id="CHEBI:61963"/>
        <dbReference type="ChEBI" id="CHEBI:65315"/>
        <dbReference type="ChEBI" id="CHEBI:136798"/>
        <dbReference type="ChEBI" id="CHEBI:456215"/>
        <dbReference type="EC" id="2.8.1.4"/>
    </reaction>
</comment>
<name>A0A076YW18_STRAG</name>
<dbReference type="GO" id="GO:0009228">
    <property type="term" value="P:thiamine biosynthetic process"/>
    <property type="evidence" value="ECO:0007669"/>
    <property type="project" value="UniProtKB-KW"/>
</dbReference>
<dbReference type="InterPro" id="IPR050102">
    <property type="entry name" value="tRNA_sulfurtransferase_ThiI"/>
</dbReference>
<dbReference type="CDD" id="cd01712">
    <property type="entry name" value="PPase_ThiI"/>
    <property type="match status" value="1"/>
</dbReference>
<keyword evidence="9 19" id="KW-0784">Thiamine biosynthesis</keyword>
<evidence type="ECO:0000313" key="23">
    <source>
        <dbReference type="EMBL" id="SUN28882.1"/>
    </source>
</evidence>
<evidence type="ECO:0000313" key="21">
    <source>
        <dbReference type="EMBL" id="RDY79199.1"/>
    </source>
</evidence>
<protein>
    <recommendedName>
        <fullName evidence="15 19">Probable tRNA sulfurtransferase</fullName>
        <ecNumber evidence="14 19">2.8.1.4</ecNumber>
    </recommendedName>
    <alternativeName>
        <fullName evidence="16 19">Sulfur carrier protein ThiS sulfurtransferase</fullName>
    </alternativeName>
    <alternativeName>
        <fullName evidence="17 19">Thiamine biosynthesis protein ThiI</fullName>
    </alternativeName>
    <alternativeName>
        <fullName evidence="18 19">tRNA 4-thiouridine synthase</fullName>
    </alternativeName>
</protein>
<dbReference type="PROSITE" id="PS51165">
    <property type="entry name" value="THUMP"/>
    <property type="match status" value="1"/>
</dbReference>
<evidence type="ECO:0000256" key="7">
    <source>
        <dbReference type="ARBA" id="ARBA00022840"/>
    </source>
</evidence>
<dbReference type="Pfam" id="PF02926">
    <property type="entry name" value="THUMP"/>
    <property type="match status" value="1"/>
</dbReference>
<keyword evidence="6 19" id="KW-0547">Nucleotide-binding</keyword>
<dbReference type="GO" id="GO:0052837">
    <property type="term" value="P:thiazole biosynthetic process"/>
    <property type="evidence" value="ECO:0007669"/>
    <property type="project" value="TreeGrafter"/>
</dbReference>
<dbReference type="Gene3D" id="3.40.50.620">
    <property type="entry name" value="HUPs"/>
    <property type="match status" value="1"/>
</dbReference>
<dbReference type="Gene3D" id="3.30.2130.30">
    <property type="match status" value="1"/>
</dbReference>
<dbReference type="GO" id="GO:0000049">
    <property type="term" value="F:tRNA binding"/>
    <property type="evidence" value="ECO:0007669"/>
    <property type="project" value="UniProtKB-UniRule"/>
</dbReference>
<keyword evidence="4 19" id="KW-0820">tRNA-binding</keyword>
<evidence type="ECO:0000256" key="3">
    <source>
        <dbReference type="ARBA" id="ARBA00022490"/>
    </source>
</evidence>
<evidence type="ECO:0000256" key="18">
    <source>
        <dbReference type="ARBA" id="ARBA00080570"/>
    </source>
</evidence>
<evidence type="ECO:0000256" key="14">
    <source>
        <dbReference type="ARBA" id="ARBA00066827"/>
    </source>
</evidence>
<dbReference type="EMBL" id="QHGZ01000200">
    <property type="protein sequence ID" value="RDY79199.1"/>
    <property type="molecule type" value="Genomic_DNA"/>
</dbReference>
<evidence type="ECO:0000313" key="26">
    <source>
        <dbReference type="Proteomes" id="UP000256718"/>
    </source>
</evidence>
<dbReference type="Proteomes" id="UP000255140">
    <property type="component" value="Unassembled WGS sequence"/>
</dbReference>
<evidence type="ECO:0000256" key="6">
    <source>
        <dbReference type="ARBA" id="ARBA00022741"/>
    </source>
</evidence>
<comment type="function">
    <text evidence="12 19">Catalyzes the ATP-dependent transfer of a sulfur to tRNA to produce 4-thiouridine in position 8 of tRNAs, which functions as a near-UV photosensor. Also catalyzes the transfer of sulfur to the sulfur carrier protein ThiS, forming ThiS-thiocarboxylate. This is a step in the synthesis of thiazole, in the thiamine biosynthesis pathway. The sulfur is donated as persulfide by IscS.</text>
</comment>
<feature type="binding site" evidence="19">
    <location>
        <begin position="208"/>
        <end position="209"/>
    </location>
    <ligand>
        <name>ATP</name>
        <dbReference type="ChEBI" id="CHEBI:30616"/>
    </ligand>
</feature>
<dbReference type="GO" id="GO:0140741">
    <property type="term" value="F:tRNA-uracil-4 sulfurtransferase activity"/>
    <property type="evidence" value="ECO:0007669"/>
    <property type="project" value="UniProtKB-EC"/>
</dbReference>
<dbReference type="SUPFAM" id="SSF143437">
    <property type="entry name" value="THUMP domain-like"/>
    <property type="match status" value="1"/>
</dbReference>
<dbReference type="PANTHER" id="PTHR43209">
    <property type="entry name" value="TRNA SULFURTRANSFERASE"/>
    <property type="match status" value="1"/>
</dbReference>
<dbReference type="EC" id="2.8.1.4" evidence="14 19"/>
<evidence type="ECO:0000256" key="5">
    <source>
        <dbReference type="ARBA" id="ARBA00022679"/>
    </source>
</evidence>
<dbReference type="PANTHER" id="PTHR43209:SF1">
    <property type="entry name" value="TRNA SULFURTRANSFERASE"/>
    <property type="match status" value="1"/>
</dbReference>